<protein>
    <submittedName>
        <fullName evidence="1">Alpha-ribazole phosphatase CobZ</fullName>
    </submittedName>
</protein>
<sequence>MNESKFKITEKDDEICFTNPDNFMAISDFTESDVINTVENVIVTTKAENNDVKSCIVQLMDSISYFKNSYGDVEIFTFMSNDVVLQDFAENLKVLNSEKGFVDARINISHVICINRRLSQNNLMKIYRDVTKAKAKYFASLNLPLHIENILNTDDFLAVLANASGECSGINDIETNIEEAVEISLEDAFERLDLTFGILDYLVAEGILIGDLVEAGMELLNGVEITEELEGKMEAQIIHALTDINVIALIMAAIRTEDDLTRIREIDDSAHLYSDEVLGMAVANQIAGTKAVLNFRHYIDVKPGIIYGLPPIMEDVFAGLIAGCVSKIFEE</sequence>
<dbReference type="RefSeq" id="WP_149731177.1">
    <property type="nucleotide sequence ID" value="NZ_FMXB01000003.1"/>
</dbReference>
<name>A0A1G5VEG6_9EURY</name>
<dbReference type="AlphaFoldDB" id="A0A1G5VEG6"/>
<gene>
    <name evidence="1" type="ORF">SAMN02910315_00541</name>
</gene>
<dbReference type="GO" id="GO:0008962">
    <property type="term" value="F:phosphatidylglycerophosphatase activity"/>
    <property type="evidence" value="ECO:0007669"/>
    <property type="project" value="InterPro"/>
</dbReference>
<dbReference type="SUPFAM" id="SSF101307">
    <property type="entry name" value="YutG-like"/>
    <property type="match status" value="1"/>
</dbReference>
<dbReference type="InterPro" id="IPR036681">
    <property type="entry name" value="PgpA-like_sf"/>
</dbReference>
<proteinExistence type="predicted"/>
<dbReference type="OrthoDB" id="53211at2157"/>
<keyword evidence="2" id="KW-1185">Reference proteome</keyword>
<evidence type="ECO:0000313" key="1">
    <source>
        <dbReference type="EMBL" id="SDA43627.1"/>
    </source>
</evidence>
<accession>A0A1G5VEG6</accession>
<dbReference type="GO" id="GO:0006629">
    <property type="term" value="P:lipid metabolic process"/>
    <property type="evidence" value="ECO:0007669"/>
    <property type="project" value="InterPro"/>
</dbReference>
<dbReference type="Gene3D" id="1.10.3760.10">
    <property type="entry name" value="PgpA-like"/>
    <property type="match status" value="1"/>
</dbReference>
<organism evidence="1 2">
    <name type="scientific">Methanobrevibacter millerae</name>
    <dbReference type="NCBI Taxonomy" id="230361"/>
    <lineage>
        <taxon>Archaea</taxon>
        <taxon>Methanobacteriati</taxon>
        <taxon>Methanobacteriota</taxon>
        <taxon>Methanomada group</taxon>
        <taxon>Methanobacteria</taxon>
        <taxon>Methanobacteriales</taxon>
        <taxon>Methanobacteriaceae</taxon>
        <taxon>Methanobrevibacter</taxon>
    </lineage>
</organism>
<dbReference type="EMBL" id="FMXB01000003">
    <property type="protein sequence ID" value="SDA43627.1"/>
    <property type="molecule type" value="Genomic_DNA"/>
</dbReference>
<reference evidence="1 2" key="1">
    <citation type="submission" date="2016-10" db="EMBL/GenBank/DDBJ databases">
        <authorList>
            <person name="Varghese N."/>
            <person name="Submissions S."/>
        </authorList>
    </citation>
    <scope>NUCLEOTIDE SEQUENCE [LARGE SCALE GENOMIC DNA]</scope>
    <source>
        <strain evidence="1 2">DSM 16643</strain>
    </source>
</reference>
<evidence type="ECO:0000313" key="2">
    <source>
        <dbReference type="Proteomes" id="UP000323439"/>
    </source>
</evidence>
<dbReference type="Proteomes" id="UP000323439">
    <property type="component" value="Unassembled WGS sequence"/>
</dbReference>